<dbReference type="GO" id="GO:0046872">
    <property type="term" value="F:metal ion binding"/>
    <property type="evidence" value="ECO:0007669"/>
    <property type="project" value="InterPro"/>
</dbReference>
<name>A0A6N2R868_9FIRM</name>
<dbReference type="EMBL" id="CACRSL010000003">
    <property type="protein sequence ID" value="VYS77027.1"/>
    <property type="molecule type" value="Genomic_DNA"/>
</dbReference>
<evidence type="ECO:0000259" key="1">
    <source>
        <dbReference type="Pfam" id="PF05193"/>
    </source>
</evidence>
<protein>
    <submittedName>
        <fullName evidence="2">Peptidase M16 inactive domain protein</fullName>
    </submittedName>
</protein>
<dbReference type="InterPro" id="IPR011249">
    <property type="entry name" value="Metalloenz_LuxS/M16"/>
</dbReference>
<dbReference type="SUPFAM" id="SSF63411">
    <property type="entry name" value="LuxS/MPP-like metallohydrolase"/>
    <property type="match status" value="2"/>
</dbReference>
<reference evidence="2" key="1">
    <citation type="submission" date="2019-11" db="EMBL/GenBank/DDBJ databases">
        <authorList>
            <person name="Feng L."/>
        </authorList>
    </citation>
    <scope>NUCLEOTIDE SEQUENCE</scope>
    <source>
        <strain evidence="2">AundefinedLFYP135</strain>
    </source>
</reference>
<feature type="domain" description="Peptidase M16 C-terminal" evidence="1">
    <location>
        <begin position="185"/>
        <end position="356"/>
    </location>
</feature>
<dbReference type="Pfam" id="PF05193">
    <property type="entry name" value="Peptidase_M16_C"/>
    <property type="match status" value="1"/>
</dbReference>
<dbReference type="Gene3D" id="3.30.830.10">
    <property type="entry name" value="Metalloenzyme, LuxS/M16 peptidase-like"/>
    <property type="match status" value="2"/>
</dbReference>
<organism evidence="2">
    <name type="scientific">uncultured Anaerotruncus sp</name>
    <dbReference type="NCBI Taxonomy" id="905011"/>
    <lineage>
        <taxon>Bacteria</taxon>
        <taxon>Bacillati</taxon>
        <taxon>Bacillota</taxon>
        <taxon>Clostridia</taxon>
        <taxon>Eubacteriales</taxon>
        <taxon>Oscillospiraceae</taxon>
        <taxon>Anaerotruncus</taxon>
        <taxon>environmental samples</taxon>
    </lineage>
</organism>
<dbReference type="AlphaFoldDB" id="A0A6N2R868"/>
<evidence type="ECO:0000313" key="2">
    <source>
        <dbReference type="EMBL" id="VYS77027.1"/>
    </source>
</evidence>
<dbReference type="InterPro" id="IPR007863">
    <property type="entry name" value="Peptidase_M16_C"/>
</dbReference>
<gene>
    <name evidence="2" type="ORF">AULFYP135_00288</name>
</gene>
<sequence>MNNTLRRRRIGEEVYFSSVTDPKFKHNRISVNYILPLEKETVSANALIPFLLRKGSRECPDFTLLNQKLYSLYGATLSADVSKYGGYQVLDVSISGLDDKFTLDGEAMVAQCAGLLAGLATDPNLVDGAFPEKDVELEKQYLIDSIEAEINDKRAYAINKCRTIMCEGEPAALRKYGYVEDVKKITPQSAAETFLRVRRTARVEILFVGCGDCTPAEEIMEATFAKLDRAPIALPEQVRVPAAAQVKQEVERMDLSQSKLAMGFRTGAAQNMDELSAMRLMVAMFGGTPFSRLFVNVREKLSLCYYCAARFDRITGIMLVDSGVEAQNREKAQAEILNQLEVMKRGGFTDEELENTLLTMKNSLYTVSDSLSGLEDWYMAQLMQSTARSLQEEAELMAKVTREDVMAAAQKVTLDTVYFLTGEKED</sequence>
<accession>A0A6N2R868</accession>
<proteinExistence type="predicted"/>
<dbReference type="NCBIfam" id="NF047422">
    <property type="entry name" value="YfmF_fam"/>
    <property type="match status" value="1"/>
</dbReference>